<dbReference type="EMBL" id="CP132932">
    <property type="protein sequence ID" value="XCB26538.1"/>
    <property type="molecule type" value="Genomic_DNA"/>
</dbReference>
<protein>
    <submittedName>
        <fullName evidence="1">Uncharacterized protein</fullName>
    </submittedName>
</protein>
<accession>A0AAU7ZCW5</accession>
<gene>
    <name evidence="1" type="ORF">RBB75_19270</name>
</gene>
<organism evidence="1">
    <name type="scientific">Tunturiibacter empetritectus</name>
    <dbReference type="NCBI Taxonomy" id="3069691"/>
    <lineage>
        <taxon>Bacteria</taxon>
        <taxon>Pseudomonadati</taxon>
        <taxon>Acidobacteriota</taxon>
        <taxon>Terriglobia</taxon>
        <taxon>Terriglobales</taxon>
        <taxon>Acidobacteriaceae</taxon>
        <taxon>Tunturiibacter</taxon>
    </lineage>
</organism>
<reference evidence="1" key="2">
    <citation type="journal article" date="2024" name="Environ. Microbiol.">
        <title>Genome analysis and description of Tunturibacter gen. nov. expands the diversity of Terriglobia in tundra soils.</title>
        <authorList>
            <person name="Messyasz A."/>
            <person name="Mannisto M.K."/>
            <person name="Kerkhof L.J."/>
            <person name="Haggblom M.M."/>
        </authorList>
    </citation>
    <scope>NUCLEOTIDE SEQUENCE</scope>
    <source>
        <strain evidence="1">M8UP23</strain>
    </source>
</reference>
<evidence type="ECO:0000313" key="1">
    <source>
        <dbReference type="EMBL" id="XCB26538.1"/>
    </source>
</evidence>
<sequence>MADGFKENAEFFTLTYESPIAVNHNVAFARIAPLLWLRAGSRGKRIDNLPAEGWAVVCAYGLLVDVDTATPFIKAVSKAKDAGVAYIVTDDDRRFQAIARRLPQGVEPVRLYESYLTNFSFANGE</sequence>
<dbReference type="REBASE" id="852783">
    <property type="entry name" value="M.Tem3ORF19265P"/>
</dbReference>
<name>A0AAU7ZCW5_9BACT</name>
<dbReference type="AlphaFoldDB" id="A0AAU7ZCW5"/>
<reference evidence="1" key="1">
    <citation type="submission" date="2023-08" db="EMBL/GenBank/DDBJ databases">
        <authorList>
            <person name="Messyasz A."/>
            <person name="Mannisto M.K."/>
            <person name="Kerkhof L.J."/>
            <person name="Haggblom M."/>
        </authorList>
    </citation>
    <scope>NUCLEOTIDE SEQUENCE</scope>
    <source>
        <strain evidence="1">M8UP23</strain>
    </source>
</reference>
<proteinExistence type="predicted"/>
<dbReference type="RefSeq" id="WP_353069018.1">
    <property type="nucleotide sequence ID" value="NZ_CP132932.1"/>
</dbReference>
<dbReference type="KEGG" id="temp:RBB75_19270"/>